<dbReference type="AlphaFoldDB" id="A0A494RJA5"/>
<keyword evidence="4" id="KW-0808">Transferase</keyword>
<dbReference type="CDD" id="cd19410">
    <property type="entry name" value="HK9-like_sensor"/>
    <property type="match status" value="1"/>
</dbReference>
<dbReference type="GO" id="GO:0007234">
    <property type="term" value="P:osmosensory signaling via phosphorelay pathway"/>
    <property type="evidence" value="ECO:0007669"/>
    <property type="project" value="TreeGrafter"/>
</dbReference>
<dbReference type="EC" id="2.7.13.3" evidence="2"/>
<keyword evidence="6" id="KW-0472">Membrane</keyword>
<feature type="transmembrane region" description="Helical" evidence="6">
    <location>
        <begin position="192"/>
        <end position="219"/>
    </location>
</feature>
<evidence type="ECO:0000256" key="2">
    <source>
        <dbReference type="ARBA" id="ARBA00012438"/>
    </source>
</evidence>
<dbReference type="CDD" id="cd00075">
    <property type="entry name" value="HATPase"/>
    <property type="match status" value="1"/>
</dbReference>
<dbReference type="PANTHER" id="PTHR42878">
    <property type="entry name" value="TWO-COMPONENT HISTIDINE KINASE"/>
    <property type="match status" value="1"/>
</dbReference>
<dbReference type="SUPFAM" id="SSF47384">
    <property type="entry name" value="Homodimeric domain of signal transducing histidine kinase"/>
    <property type="match status" value="1"/>
</dbReference>
<dbReference type="SMART" id="SM00388">
    <property type="entry name" value="HisKA"/>
    <property type="match status" value="1"/>
</dbReference>
<evidence type="ECO:0000256" key="5">
    <source>
        <dbReference type="ARBA" id="ARBA00022777"/>
    </source>
</evidence>
<keyword evidence="3" id="KW-0597">Phosphoprotein</keyword>
<dbReference type="RefSeq" id="WP_121481156.1">
    <property type="nucleotide sequence ID" value="NZ_CP032707.1"/>
</dbReference>
<evidence type="ECO:0000313" key="9">
    <source>
        <dbReference type="Proteomes" id="UP000276984"/>
    </source>
</evidence>
<evidence type="ECO:0000256" key="3">
    <source>
        <dbReference type="ARBA" id="ARBA00022553"/>
    </source>
</evidence>
<dbReference type="InterPro" id="IPR036097">
    <property type="entry name" value="HisK_dim/P_sf"/>
</dbReference>
<name>A0A494RJA5_9CAUL</name>
<evidence type="ECO:0000256" key="4">
    <source>
        <dbReference type="ARBA" id="ARBA00022679"/>
    </source>
</evidence>
<feature type="domain" description="Histidine kinase" evidence="7">
    <location>
        <begin position="264"/>
        <end position="500"/>
    </location>
</feature>
<keyword evidence="5" id="KW-0418">Kinase</keyword>
<dbReference type="Pfam" id="PF05227">
    <property type="entry name" value="CHASE3"/>
    <property type="match status" value="1"/>
</dbReference>
<reference evidence="8 9" key="1">
    <citation type="submission" date="2018-10" db="EMBL/GenBank/DDBJ databases">
        <title>Complete genome sequence of Brevundimonas naejangsanensis BRV3.</title>
        <authorList>
            <person name="Berrios L."/>
            <person name="Ely B."/>
        </authorList>
    </citation>
    <scope>NUCLEOTIDE SEQUENCE [LARGE SCALE GENOMIC DNA]</scope>
    <source>
        <strain evidence="8 9">BRV3</strain>
    </source>
</reference>
<dbReference type="InterPro" id="IPR005467">
    <property type="entry name" value="His_kinase_dom"/>
</dbReference>
<dbReference type="GO" id="GO:0030295">
    <property type="term" value="F:protein kinase activator activity"/>
    <property type="evidence" value="ECO:0007669"/>
    <property type="project" value="TreeGrafter"/>
</dbReference>
<sequence length="511" mass="56746">MKRIRPALRTFGVFLRTPTLSRSIIALLALALLLLLAVNTATLVMIQRTSRYNDTVDHSQQVRLAAKDTLMLLTDAETGQRGFMLTARNEYLGVHDKAVAKLPAVMARLESLVADDPESAARVSKVQAMADDRLVMMERTIDLTRTGRIGEAVAGIRNGRGKVLMDAMRDELAAIDAIEARRLSERTRRSEWAQAVTVAVNALAGLLILVLAGISAWLVRRYVGEIEAAHFELDRVNAGLENEVRDRTAELTRANEEIQRFAYIVSHDLRAPLVNIMGYTSELEQVSRLLDQQLTDIEAAQPGLVDPEALRAVREDAPEAVGFIRTSTAKMDRLINAILRLSREGRRALAPEPLDMTAMVRAIADTVHHQVGEAGGEIVVARLPVLESDRLSIEQIFGNLIDNAVKYQQPDRPIRVEVQGQELPGGWIEYRVIDNGRGVSPKDHERIFELFRRSGKQDKPGEGLGLAFVRNIVRRLGGTIEVESELGRGSTFHLKFPKRLVVLGDHQGDRL</sequence>
<dbReference type="PRINTS" id="PR00344">
    <property type="entry name" value="BCTRLSENSOR"/>
</dbReference>
<dbReference type="InterPro" id="IPR007891">
    <property type="entry name" value="CHASE3"/>
</dbReference>
<keyword evidence="6" id="KW-1133">Transmembrane helix</keyword>
<dbReference type="OrthoDB" id="9808408at2"/>
<dbReference type="Pfam" id="PF02518">
    <property type="entry name" value="HATPase_c"/>
    <property type="match status" value="1"/>
</dbReference>
<keyword evidence="9" id="KW-1185">Reference proteome</keyword>
<dbReference type="InterPro" id="IPR004358">
    <property type="entry name" value="Sig_transdc_His_kin-like_C"/>
</dbReference>
<comment type="catalytic activity">
    <reaction evidence="1">
        <text>ATP + protein L-histidine = ADP + protein N-phospho-L-histidine.</text>
        <dbReference type="EC" id="2.7.13.3"/>
    </reaction>
</comment>
<evidence type="ECO:0000259" key="7">
    <source>
        <dbReference type="PROSITE" id="PS50109"/>
    </source>
</evidence>
<evidence type="ECO:0000313" key="8">
    <source>
        <dbReference type="EMBL" id="AYG93996.1"/>
    </source>
</evidence>
<gene>
    <name evidence="8" type="ORF">D8I30_01480</name>
</gene>
<accession>A0A494RJA5</accession>
<evidence type="ECO:0000256" key="6">
    <source>
        <dbReference type="SAM" id="Phobius"/>
    </source>
</evidence>
<dbReference type="CDD" id="cd00082">
    <property type="entry name" value="HisKA"/>
    <property type="match status" value="1"/>
</dbReference>
<dbReference type="SUPFAM" id="SSF55874">
    <property type="entry name" value="ATPase domain of HSP90 chaperone/DNA topoisomerase II/histidine kinase"/>
    <property type="match status" value="1"/>
</dbReference>
<dbReference type="InterPro" id="IPR003661">
    <property type="entry name" value="HisK_dim/P_dom"/>
</dbReference>
<proteinExistence type="predicted"/>
<dbReference type="Gene3D" id="1.10.287.130">
    <property type="match status" value="1"/>
</dbReference>
<evidence type="ECO:0000256" key="1">
    <source>
        <dbReference type="ARBA" id="ARBA00000085"/>
    </source>
</evidence>
<dbReference type="SMART" id="SM00387">
    <property type="entry name" value="HATPase_c"/>
    <property type="match status" value="1"/>
</dbReference>
<dbReference type="GO" id="GO:0000155">
    <property type="term" value="F:phosphorelay sensor kinase activity"/>
    <property type="evidence" value="ECO:0007669"/>
    <property type="project" value="InterPro"/>
</dbReference>
<dbReference type="Proteomes" id="UP000276984">
    <property type="component" value="Chromosome"/>
</dbReference>
<dbReference type="InterPro" id="IPR036890">
    <property type="entry name" value="HATPase_C_sf"/>
</dbReference>
<dbReference type="InterPro" id="IPR050351">
    <property type="entry name" value="BphY/WalK/GraS-like"/>
</dbReference>
<dbReference type="PANTHER" id="PTHR42878:SF15">
    <property type="entry name" value="BACTERIOPHYTOCHROME"/>
    <property type="match status" value="1"/>
</dbReference>
<dbReference type="GO" id="GO:0000156">
    <property type="term" value="F:phosphorelay response regulator activity"/>
    <property type="evidence" value="ECO:0007669"/>
    <property type="project" value="TreeGrafter"/>
</dbReference>
<dbReference type="PROSITE" id="PS50109">
    <property type="entry name" value="HIS_KIN"/>
    <property type="match status" value="1"/>
</dbReference>
<dbReference type="EMBL" id="CP032707">
    <property type="protein sequence ID" value="AYG93996.1"/>
    <property type="molecule type" value="Genomic_DNA"/>
</dbReference>
<dbReference type="Gene3D" id="3.30.565.10">
    <property type="entry name" value="Histidine kinase-like ATPase, C-terminal domain"/>
    <property type="match status" value="1"/>
</dbReference>
<dbReference type="InterPro" id="IPR003594">
    <property type="entry name" value="HATPase_dom"/>
</dbReference>
<keyword evidence="6" id="KW-0812">Transmembrane</keyword>
<organism evidence="8 9">
    <name type="scientific">Brevundimonas naejangsanensis</name>
    <dbReference type="NCBI Taxonomy" id="588932"/>
    <lineage>
        <taxon>Bacteria</taxon>
        <taxon>Pseudomonadati</taxon>
        <taxon>Pseudomonadota</taxon>
        <taxon>Alphaproteobacteria</taxon>
        <taxon>Caulobacterales</taxon>
        <taxon>Caulobacteraceae</taxon>
        <taxon>Brevundimonas</taxon>
    </lineage>
</organism>
<protein>
    <recommendedName>
        <fullName evidence="2">histidine kinase</fullName>
        <ecNumber evidence="2">2.7.13.3</ecNumber>
    </recommendedName>
</protein>